<protein>
    <submittedName>
        <fullName evidence="2">Uncharacterized protein</fullName>
    </submittedName>
</protein>
<proteinExistence type="predicted"/>
<evidence type="ECO:0000313" key="2">
    <source>
        <dbReference type="EMBL" id="KAI0500026.1"/>
    </source>
</evidence>
<name>A0A8T3ATV1_DENNO</name>
<comment type="caution">
    <text evidence="2">The sequence shown here is derived from an EMBL/GenBank/DDBJ whole genome shotgun (WGS) entry which is preliminary data.</text>
</comment>
<dbReference type="AlphaFoldDB" id="A0A8T3ATV1"/>
<evidence type="ECO:0000313" key="3">
    <source>
        <dbReference type="Proteomes" id="UP000829196"/>
    </source>
</evidence>
<feature type="region of interest" description="Disordered" evidence="1">
    <location>
        <begin position="39"/>
        <end position="62"/>
    </location>
</feature>
<dbReference type="Proteomes" id="UP000829196">
    <property type="component" value="Unassembled WGS sequence"/>
</dbReference>
<keyword evidence="3" id="KW-1185">Reference proteome</keyword>
<organism evidence="2 3">
    <name type="scientific">Dendrobium nobile</name>
    <name type="common">Orchid</name>
    <dbReference type="NCBI Taxonomy" id="94219"/>
    <lineage>
        <taxon>Eukaryota</taxon>
        <taxon>Viridiplantae</taxon>
        <taxon>Streptophyta</taxon>
        <taxon>Embryophyta</taxon>
        <taxon>Tracheophyta</taxon>
        <taxon>Spermatophyta</taxon>
        <taxon>Magnoliopsida</taxon>
        <taxon>Liliopsida</taxon>
        <taxon>Asparagales</taxon>
        <taxon>Orchidaceae</taxon>
        <taxon>Epidendroideae</taxon>
        <taxon>Malaxideae</taxon>
        <taxon>Dendrobiinae</taxon>
        <taxon>Dendrobium</taxon>
    </lineage>
</organism>
<evidence type="ECO:0000256" key="1">
    <source>
        <dbReference type="SAM" id="MobiDB-lite"/>
    </source>
</evidence>
<accession>A0A8T3ATV1</accession>
<sequence length="62" mass="7107">MQRTTRSVLFPFSVGKRKITDIEEGFDWETLDFIGEEEGERAVHHTADSNEDPLSDDHADDL</sequence>
<gene>
    <name evidence="2" type="ORF">KFK09_018234</name>
</gene>
<reference evidence="2" key="1">
    <citation type="journal article" date="2022" name="Front. Genet.">
        <title>Chromosome-Scale Assembly of the Dendrobium nobile Genome Provides Insights Into the Molecular Mechanism of the Biosynthesis of the Medicinal Active Ingredient of Dendrobium.</title>
        <authorList>
            <person name="Xu Q."/>
            <person name="Niu S.-C."/>
            <person name="Li K.-L."/>
            <person name="Zheng P.-J."/>
            <person name="Zhang X.-J."/>
            <person name="Jia Y."/>
            <person name="Liu Y."/>
            <person name="Niu Y.-X."/>
            <person name="Yu L.-H."/>
            <person name="Chen D.-F."/>
            <person name="Zhang G.-Q."/>
        </authorList>
    </citation>
    <scope>NUCLEOTIDE SEQUENCE</scope>
    <source>
        <tissue evidence="2">Leaf</tissue>
    </source>
</reference>
<dbReference type="EMBL" id="JAGYWB010000013">
    <property type="protein sequence ID" value="KAI0500026.1"/>
    <property type="molecule type" value="Genomic_DNA"/>
</dbReference>